<proteinExistence type="predicted"/>
<gene>
    <name evidence="1" type="ORF">S01H4_21943</name>
</gene>
<reference evidence="1" key="1">
    <citation type="journal article" date="2014" name="Front. Microbiol.">
        <title>High frequency of phylogenetically diverse reductive dehalogenase-homologous genes in deep subseafloor sedimentary metagenomes.</title>
        <authorList>
            <person name="Kawai M."/>
            <person name="Futagami T."/>
            <person name="Toyoda A."/>
            <person name="Takaki Y."/>
            <person name="Nishi S."/>
            <person name="Hori S."/>
            <person name="Arai W."/>
            <person name="Tsubouchi T."/>
            <person name="Morono Y."/>
            <person name="Uchiyama I."/>
            <person name="Ito T."/>
            <person name="Fujiyama A."/>
            <person name="Inagaki F."/>
            <person name="Takami H."/>
        </authorList>
    </citation>
    <scope>NUCLEOTIDE SEQUENCE</scope>
    <source>
        <strain evidence="1">Expedition CK06-06</strain>
    </source>
</reference>
<protein>
    <submittedName>
        <fullName evidence="1">Uncharacterized protein</fullName>
    </submittedName>
</protein>
<accession>X1BRB1</accession>
<dbReference type="AlphaFoldDB" id="X1BRB1"/>
<sequence length="182" mass="21121">TNQYFNRGTCREIKESDYWGVIQAIKYLITQEKTTYSSITSEQALRLLSPHQFETLMFLIFINEGLFSPAWRAGSLPDVDIVAINYSRSKPIELGNPPIKFNKGEEIKFQIKRKESQHIKNADYTVALTTPNCKQVNKHVLISEWIMNVVKEQPKTVEWLNHSLKCFLDYAVESSVFEMVKQ</sequence>
<comment type="caution">
    <text evidence="1">The sequence shown here is derived from an EMBL/GenBank/DDBJ whole genome shotgun (WGS) entry which is preliminary data.</text>
</comment>
<organism evidence="1">
    <name type="scientific">marine sediment metagenome</name>
    <dbReference type="NCBI Taxonomy" id="412755"/>
    <lineage>
        <taxon>unclassified sequences</taxon>
        <taxon>metagenomes</taxon>
        <taxon>ecological metagenomes</taxon>
    </lineage>
</organism>
<name>X1BRB1_9ZZZZ</name>
<evidence type="ECO:0000313" key="1">
    <source>
        <dbReference type="EMBL" id="GAG83702.1"/>
    </source>
</evidence>
<feature type="non-terminal residue" evidence="1">
    <location>
        <position position="1"/>
    </location>
</feature>
<dbReference type="EMBL" id="BART01009994">
    <property type="protein sequence ID" value="GAG83702.1"/>
    <property type="molecule type" value="Genomic_DNA"/>
</dbReference>